<gene>
    <name evidence="7" type="ORF">M378DRAFT_82028</name>
</gene>
<keyword evidence="4 6" id="KW-1133">Transmembrane helix</keyword>
<dbReference type="GO" id="GO:0022857">
    <property type="term" value="F:transmembrane transporter activity"/>
    <property type="evidence" value="ECO:0007669"/>
    <property type="project" value="InterPro"/>
</dbReference>
<dbReference type="InterPro" id="IPR002293">
    <property type="entry name" value="AA/rel_permease1"/>
</dbReference>
<name>A0A0C2WZF2_AMAMK</name>
<dbReference type="AlphaFoldDB" id="A0A0C2WZF2"/>
<dbReference type="PROSITE" id="PS00218">
    <property type="entry name" value="AMINO_ACID_PERMEASE_1"/>
    <property type="match status" value="1"/>
</dbReference>
<dbReference type="EMBL" id="KN818279">
    <property type="protein sequence ID" value="KIL61798.1"/>
    <property type="molecule type" value="Genomic_DNA"/>
</dbReference>
<feature type="transmembrane region" description="Helical" evidence="6">
    <location>
        <begin position="236"/>
        <end position="257"/>
    </location>
</feature>
<evidence type="ECO:0008006" key="9">
    <source>
        <dbReference type="Google" id="ProtNLM"/>
    </source>
</evidence>
<feature type="transmembrane region" description="Helical" evidence="6">
    <location>
        <begin position="41"/>
        <end position="63"/>
    </location>
</feature>
<keyword evidence="5 6" id="KW-0472">Membrane</keyword>
<dbReference type="OrthoDB" id="4476201at2759"/>
<comment type="subcellular location">
    <subcellularLocation>
        <location evidence="1">Membrane</location>
        <topology evidence="1">Multi-pass membrane protein</topology>
    </subcellularLocation>
</comment>
<feature type="transmembrane region" description="Helical" evidence="6">
    <location>
        <begin position="269"/>
        <end position="294"/>
    </location>
</feature>
<dbReference type="Proteomes" id="UP000054549">
    <property type="component" value="Unassembled WGS sequence"/>
</dbReference>
<feature type="transmembrane region" description="Helical" evidence="6">
    <location>
        <begin position="473"/>
        <end position="492"/>
    </location>
</feature>
<feature type="transmembrane region" description="Helical" evidence="6">
    <location>
        <begin position="375"/>
        <end position="397"/>
    </location>
</feature>
<dbReference type="STRING" id="946122.A0A0C2WZF2"/>
<feature type="transmembrane region" description="Helical" evidence="6">
    <location>
        <begin position="437"/>
        <end position="461"/>
    </location>
</feature>
<accession>A0A0C2WZF2</accession>
<evidence type="ECO:0000256" key="6">
    <source>
        <dbReference type="SAM" id="Phobius"/>
    </source>
</evidence>
<dbReference type="FunCoup" id="A0A0C2WZF2">
    <property type="interactions" value="23"/>
</dbReference>
<feature type="transmembrane region" description="Helical" evidence="6">
    <location>
        <begin position="193"/>
        <end position="212"/>
    </location>
</feature>
<dbReference type="GO" id="GO:0016020">
    <property type="term" value="C:membrane"/>
    <property type="evidence" value="ECO:0007669"/>
    <property type="project" value="UniProtKB-SubCell"/>
</dbReference>
<proteinExistence type="predicted"/>
<evidence type="ECO:0000256" key="2">
    <source>
        <dbReference type="ARBA" id="ARBA00022448"/>
    </source>
</evidence>
<evidence type="ECO:0000256" key="5">
    <source>
        <dbReference type="ARBA" id="ARBA00023136"/>
    </source>
</evidence>
<dbReference type="PANTHER" id="PTHR45649">
    <property type="entry name" value="AMINO-ACID PERMEASE BAT1"/>
    <property type="match status" value="1"/>
</dbReference>
<dbReference type="HOGENOM" id="CLU_004495_0_3_1"/>
<reference evidence="7 8" key="1">
    <citation type="submission" date="2014-04" db="EMBL/GenBank/DDBJ databases">
        <title>Evolutionary Origins and Diversification of the Mycorrhizal Mutualists.</title>
        <authorList>
            <consortium name="DOE Joint Genome Institute"/>
            <consortium name="Mycorrhizal Genomics Consortium"/>
            <person name="Kohler A."/>
            <person name="Kuo A."/>
            <person name="Nagy L.G."/>
            <person name="Floudas D."/>
            <person name="Copeland A."/>
            <person name="Barry K.W."/>
            <person name="Cichocki N."/>
            <person name="Veneault-Fourrey C."/>
            <person name="LaButti K."/>
            <person name="Lindquist E.A."/>
            <person name="Lipzen A."/>
            <person name="Lundell T."/>
            <person name="Morin E."/>
            <person name="Murat C."/>
            <person name="Riley R."/>
            <person name="Ohm R."/>
            <person name="Sun H."/>
            <person name="Tunlid A."/>
            <person name="Henrissat B."/>
            <person name="Grigoriev I.V."/>
            <person name="Hibbett D.S."/>
            <person name="Martin F."/>
        </authorList>
    </citation>
    <scope>NUCLEOTIDE SEQUENCE [LARGE SCALE GENOMIC DNA]</scope>
    <source>
        <strain evidence="7 8">Koide BX008</strain>
    </source>
</reference>
<feature type="transmembrane region" description="Helical" evidence="6">
    <location>
        <begin position="403"/>
        <end position="425"/>
    </location>
</feature>
<evidence type="ECO:0000313" key="8">
    <source>
        <dbReference type="Proteomes" id="UP000054549"/>
    </source>
</evidence>
<dbReference type="Gene3D" id="1.20.1740.10">
    <property type="entry name" value="Amino acid/polyamine transporter I"/>
    <property type="match status" value="1"/>
</dbReference>
<keyword evidence="3 6" id="KW-0812">Transmembrane</keyword>
<feature type="transmembrane region" description="Helical" evidence="6">
    <location>
        <begin position="70"/>
        <end position="90"/>
    </location>
</feature>
<evidence type="ECO:0000256" key="1">
    <source>
        <dbReference type="ARBA" id="ARBA00004141"/>
    </source>
</evidence>
<dbReference type="Pfam" id="PF13520">
    <property type="entry name" value="AA_permease_2"/>
    <property type="match status" value="1"/>
</dbReference>
<keyword evidence="8" id="KW-1185">Reference proteome</keyword>
<feature type="transmembrane region" description="Helical" evidence="6">
    <location>
        <begin position="165"/>
        <end position="186"/>
    </location>
</feature>
<dbReference type="InParanoid" id="A0A0C2WZF2"/>
<keyword evidence="2" id="KW-0813">Transport</keyword>
<sequence>MEGEKKIIEEDVTEIVDTDDALLASLGYKPEFKRNFTPFELFGVSFSIIGLVPSIASVLVYSIPYGGAAAMVWGWATCGVFIFFVALALAELGSAAPTSGGLYYWTFRFSSPKWRRFLSWTVAYCNTIGNISSCASINWGCAVQVMAAASIGSGMQFQPTTGHVFATYCASLILTVLICCVSPRIIARCQTPYVIVNLLLCLALFIALPAATPKEFKNSAKYAFGDFTNLSNWNNGYAFVLSFLSPLWTISSFDSIVHISEEARNANTAVPYGLLMAVSSGIVLGWGVNVVIAFCMGTDTQSIANSPIGQPMATILVNSFGQKGTLAIWSWIVVVQFAMGTSMMTACSRQIFAFSRDGGLPLSKWLYQLNPKTRAPVQSAIFVGLAAAVIGLIGFGGPNATNAIFSLNVICQNVAFSIPIAARFLGGSKIKPGPFSLGIFSLPVAVIAISWMSFTFIVLFFPALQNPGMQGMNYSIVVFGGWMVLATAYYFIPKYGGKYWFTGPVKTIGSLRDDDGSHISDK</sequence>
<organism evidence="7 8">
    <name type="scientific">Amanita muscaria (strain Koide BX008)</name>
    <dbReference type="NCBI Taxonomy" id="946122"/>
    <lineage>
        <taxon>Eukaryota</taxon>
        <taxon>Fungi</taxon>
        <taxon>Dikarya</taxon>
        <taxon>Basidiomycota</taxon>
        <taxon>Agaricomycotina</taxon>
        <taxon>Agaricomycetes</taxon>
        <taxon>Agaricomycetidae</taxon>
        <taxon>Agaricales</taxon>
        <taxon>Pluteineae</taxon>
        <taxon>Amanitaceae</taxon>
        <taxon>Amanita</taxon>
    </lineage>
</organism>
<evidence type="ECO:0000256" key="4">
    <source>
        <dbReference type="ARBA" id="ARBA00022989"/>
    </source>
</evidence>
<dbReference type="PIRSF" id="PIRSF006060">
    <property type="entry name" value="AA_transporter"/>
    <property type="match status" value="1"/>
</dbReference>
<evidence type="ECO:0000256" key="3">
    <source>
        <dbReference type="ARBA" id="ARBA00022692"/>
    </source>
</evidence>
<dbReference type="PANTHER" id="PTHR45649:SF6">
    <property type="entry name" value="GABA-SPECIFIC PERMEASE"/>
    <property type="match status" value="1"/>
</dbReference>
<evidence type="ECO:0000313" key="7">
    <source>
        <dbReference type="EMBL" id="KIL61798.1"/>
    </source>
</evidence>
<protein>
    <recommendedName>
        <fullName evidence="9">Amino acid transporter</fullName>
    </recommendedName>
</protein>
<dbReference type="InterPro" id="IPR004840">
    <property type="entry name" value="Amino_acid_permease_CS"/>
</dbReference>
<dbReference type="GO" id="GO:0006865">
    <property type="term" value="P:amino acid transport"/>
    <property type="evidence" value="ECO:0007669"/>
    <property type="project" value="InterPro"/>
</dbReference>